<feature type="compositionally biased region" description="Acidic residues" evidence="1">
    <location>
        <begin position="240"/>
        <end position="256"/>
    </location>
</feature>
<dbReference type="RefSeq" id="XP_067081499.1">
    <property type="nucleotide sequence ID" value="XM_067225398.1"/>
</dbReference>
<name>A0A1G4IEK0_TRYEQ</name>
<protein>
    <submittedName>
        <fullName evidence="2">Uncharacterized protein</fullName>
    </submittedName>
</protein>
<feature type="region of interest" description="Disordered" evidence="1">
    <location>
        <begin position="212"/>
        <end position="284"/>
    </location>
</feature>
<gene>
    <name evidence="2" type="ORF">TEOVI_000230700</name>
</gene>
<dbReference type="Proteomes" id="UP000195570">
    <property type="component" value="Unassembled WGS sequence"/>
</dbReference>
<sequence>MRTGFRRGRLDKVQQPGAINSYTTALYPPRVYHYYTVPSSGVLANTSVIVGPSIDDGVGDLRGRDVTSDAGVSVMCKKSPPLLRDFVGCFVDVNQCSAEARAFDIIASGNEMLNLLHYPALLCVGTEERSETYVGNDASPRSGATAQKLRLWEEVLNLPNELRCYGVPKCELSSTAMDHLRIRPVKRKRLVKPMRRGAKVFVYNIGEEPQDARKIKKQLTEEDEQKPRGPVQPKRAEGDIREEEGDAGYDKDDDEASLSYRIDDDDDGGDLDGPEGSGDDNDFF</sequence>
<dbReference type="AlphaFoldDB" id="A0A1G4IEK0"/>
<keyword evidence="3" id="KW-1185">Reference proteome</keyword>
<dbReference type="GeneID" id="92376247"/>
<evidence type="ECO:0000313" key="3">
    <source>
        <dbReference type="Proteomes" id="UP000195570"/>
    </source>
</evidence>
<evidence type="ECO:0000313" key="2">
    <source>
        <dbReference type="EMBL" id="SCU70733.1"/>
    </source>
</evidence>
<organism evidence="2 3">
    <name type="scientific">Trypanosoma equiperdum</name>
    <dbReference type="NCBI Taxonomy" id="5694"/>
    <lineage>
        <taxon>Eukaryota</taxon>
        <taxon>Discoba</taxon>
        <taxon>Euglenozoa</taxon>
        <taxon>Kinetoplastea</taxon>
        <taxon>Metakinetoplastina</taxon>
        <taxon>Trypanosomatida</taxon>
        <taxon>Trypanosomatidae</taxon>
        <taxon>Trypanosoma</taxon>
    </lineage>
</organism>
<comment type="caution">
    <text evidence="2">The sequence shown here is derived from an EMBL/GenBank/DDBJ whole genome shotgun (WGS) entry which is preliminary data.</text>
</comment>
<dbReference type="EMBL" id="CZPT02001525">
    <property type="protein sequence ID" value="SCU70733.1"/>
    <property type="molecule type" value="Genomic_DNA"/>
</dbReference>
<feature type="compositionally biased region" description="Acidic residues" evidence="1">
    <location>
        <begin position="263"/>
        <end position="284"/>
    </location>
</feature>
<dbReference type="VEuPathDB" id="TriTrypDB:TEOVI_000230700"/>
<evidence type="ECO:0000256" key="1">
    <source>
        <dbReference type="SAM" id="MobiDB-lite"/>
    </source>
</evidence>
<proteinExistence type="predicted"/>
<accession>A0A1G4IEK0</accession>
<reference evidence="2" key="1">
    <citation type="submission" date="2016-09" db="EMBL/GenBank/DDBJ databases">
        <authorList>
            <person name="Hebert L."/>
            <person name="Moumen B."/>
        </authorList>
    </citation>
    <scope>NUCLEOTIDE SEQUENCE [LARGE SCALE GENOMIC DNA]</scope>
    <source>
        <strain evidence="2">OVI</strain>
    </source>
</reference>